<evidence type="ECO:0000256" key="4">
    <source>
        <dbReference type="ARBA" id="ARBA00023136"/>
    </source>
</evidence>
<dbReference type="OrthoDB" id="9806785at2"/>
<dbReference type="EMBL" id="AP018164">
    <property type="protein sequence ID" value="BAX93641.1"/>
    <property type="molecule type" value="Genomic_DNA"/>
</dbReference>
<keyword evidence="6" id="KW-1185">Reference proteome</keyword>
<dbReference type="Pfam" id="PF01758">
    <property type="entry name" value="SBF"/>
    <property type="match status" value="1"/>
</dbReference>
<dbReference type="GO" id="GO:0016020">
    <property type="term" value="C:membrane"/>
    <property type="evidence" value="ECO:0007669"/>
    <property type="project" value="UniProtKB-SubCell"/>
</dbReference>
<sequence>MDNRYFPLVVVVVMLALGMTLTVDDFKRAATLRRPLLVALLCQALVLPTLCLLIAEAFHLDPNLAIGLMLMSAAPGGTMANVLSHLVNGDLALNLTLTAVNAVLSIFALPAILAVSMTWFLGEGRLIPLQVDKFLAVFGLVLIPTSIGIAIRNRFPTLAQRLQRPVRVLAIVLMVFAVVAAIAGGQTSLYNNFGVLIGAVLTFCAVSLTVGYLVPRWMHLGPRQAIAVSLEIGLHNAMLAIGIALSPQLLNNAEMATPPAVYGAVAPLLALAFIAAIRRFDPAFRHVPRTDAAVNEQPA</sequence>
<evidence type="ECO:0000256" key="3">
    <source>
        <dbReference type="ARBA" id="ARBA00022989"/>
    </source>
</evidence>
<dbReference type="KEGG" id="mshg:MSG_03509"/>
<dbReference type="InterPro" id="IPR004710">
    <property type="entry name" value="Bilac:Na_transpt"/>
</dbReference>
<reference evidence="6" key="1">
    <citation type="submission" date="2017-06" db="EMBL/GenBank/DDBJ databases">
        <title>Complete Genome Sequence of Mycobacterium shigaense.</title>
        <authorList>
            <person name="Fukano H."/>
            <person name="Yoshida M."/>
            <person name="Kazumi Y."/>
            <person name="Ogura Y."/>
            <person name="Mitarai S."/>
            <person name="Hayashi T."/>
            <person name="Hoshino Y."/>
        </authorList>
    </citation>
    <scope>NUCLEOTIDE SEQUENCE [LARGE SCALE GENOMIC DNA]</scope>
    <source>
        <strain evidence="6">UN-152</strain>
    </source>
</reference>
<dbReference type="InterPro" id="IPR038770">
    <property type="entry name" value="Na+/solute_symporter_sf"/>
</dbReference>
<dbReference type="AlphaFoldDB" id="A0A1Z4EL27"/>
<name>A0A1Z4EL27_9MYCO</name>
<dbReference type="Gene3D" id="1.20.1530.20">
    <property type="match status" value="1"/>
</dbReference>
<comment type="subcellular location">
    <subcellularLocation>
        <location evidence="1">Membrane</location>
        <topology evidence="1">Multi-pass membrane protein</topology>
    </subcellularLocation>
</comment>
<evidence type="ECO:0000313" key="6">
    <source>
        <dbReference type="Proteomes" id="UP000217736"/>
    </source>
</evidence>
<proteinExistence type="predicted"/>
<dbReference type="PANTHER" id="PTHR10361">
    <property type="entry name" value="SODIUM-BILE ACID COTRANSPORTER"/>
    <property type="match status" value="1"/>
</dbReference>
<keyword evidence="3" id="KW-1133">Transmembrane helix</keyword>
<dbReference type="RefSeq" id="WP_096441501.1">
    <property type="nucleotide sequence ID" value="NZ_AP018164.1"/>
</dbReference>
<keyword evidence="4" id="KW-0472">Membrane</keyword>
<accession>A0A1Z4EL27</accession>
<dbReference type="InterPro" id="IPR002657">
    <property type="entry name" value="BilAc:Na_symport/Acr3"/>
</dbReference>
<organism evidence="5 6">
    <name type="scientific">Mycobacterium shigaense</name>
    <dbReference type="NCBI Taxonomy" id="722731"/>
    <lineage>
        <taxon>Bacteria</taxon>
        <taxon>Bacillati</taxon>
        <taxon>Actinomycetota</taxon>
        <taxon>Actinomycetes</taxon>
        <taxon>Mycobacteriales</taxon>
        <taxon>Mycobacteriaceae</taxon>
        <taxon>Mycobacterium</taxon>
        <taxon>Mycobacterium simiae complex</taxon>
    </lineage>
</organism>
<evidence type="ECO:0000313" key="5">
    <source>
        <dbReference type="EMBL" id="BAX93641.1"/>
    </source>
</evidence>
<evidence type="ECO:0000256" key="1">
    <source>
        <dbReference type="ARBA" id="ARBA00004141"/>
    </source>
</evidence>
<keyword evidence="2" id="KW-0812">Transmembrane</keyword>
<gene>
    <name evidence="5" type="ORF">MSG_03509</name>
</gene>
<dbReference type="PANTHER" id="PTHR10361:SF24">
    <property type="entry name" value="P3 PROTEIN"/>
    <property type="match status" value="1"/>
</dbReference>
<evidence type="ECO:0000256" key="2">
    <source>
        <dbReference type="ARBA" id="ARBA00022692"/>
    </source>
</evidence>
<dbReference type="Proteomes" id="UP000217736">
    <property type="component" value="Chromosome"/>
</dbReference>
<protein>
    <submittedName>
        <fullName evidence="5">Transporter</fullName>
    </submittedName>
</protein>